<feature type="transmembrane region" description="Helical" evidence="2">
    <location>
        <begin position="187"/>
        <end position="210"/>
    </location>
</feature>
<evidence type="ECO:0000313" key="3">
    <source>
        <dbReference type="EMBL" id="SFO17869.1"/>
    </source>
</evidence>
<name>A0A1I5F2L6_9ACTN</name>
<feature type="compositionally biased region" description="Basic residues" evidence="1">
    <location>
        <begin position="262"/>
        <end position="272"/>
    </location>
</feature>
<evidence type="ECO:0000313" key="4">
    <source>
        <dbReference type="Proteomes" id="UP000183642"/>
    </source>
</evidence>
<feature type="region of interest" description="Disordered" evidence="1">
    <location>
        <begin position="246"/>
        <end position="272"/>
    </location>
</feature>
<keyword evidence="2" id="KW-1133">Transmembrane helix</keyword>
<dbReference type="RefSeq" id="WP_075013209.1">
    <property type="nucleotide sequence ID" value="NZ_FOWE01000004.1"/>
</dbReference>
<accession>A0A1I5F2L6</accession>
<keyword evidence="2" id="KW-0812">Transmembrane</keyword>
<keyword evidence="2" id="KW-0472">Membrane</keyword>
<sequence length="272" mass="27940">MPFTGSHPAAVLPFLRTGLPASALVAGSLAPDLPLYLPGGPDWPTHGLLAVVTLDVVLGAALWTVWHGLLARPALAAAPAGLRRRVSAPPGLRGRLRSPRAAGSVLAGLAVGAATHVGWDQFTHWWGWGTRHVPALSAPVGSALGEDWYGYDVAQHASTVLGAAVLAGWLVAWWRRTPSRPGDLRDTAWAVWAGLLALGAVAGVTAATGAPDVLQAGFLGATAGGAAMAVAAGLGAVAWHAARHRRGRVPLRSPRGPDPARPARRRPGGPPR</sequence>
<protein>
    <recommendedName>
        <fullName evidence="5">DUF4184 family protein</fullName>
    </recommendedName>
</protein>
<proteinExistence type="predicted"/>
<organism evidence="3 4">
    <name type="scientific">Geodermatophilus obscurus</name>
    <dbReference type="NCBI Taxonomy" id="1861"/>
    <lineage>
        <taxon>Bacteria</taxon>
        <taxon>Bacillati</taxon>
        <taxon>Actinomycetota</taxon>
        <taxon>Actinomycetes</taxon>
        <taxon>Geodermatophilales</taxon>
        <taxon>Geodermatophilaceae</taxon>
        <taxon>Geodermatophilus</taxon>
    </lineage>
</organism>
<feature type="transmembrane region" description="Helical" evidence="2">
    <location>
        <begin position="153"/>
        <end position="175"/>
    </location>
</feature>
<feature type="transmembrane region" description="Helical" evidence="2">
    <location>
        <begin position="101"/>
        <end position="119"/>
    </location>
</feature>
<dbReference type="Proteomes" id="UP000183642">
    <property type="component" value="Unassembled WGS sequence"/>
</dbReference>
<evidence type="ECO:0008006" key="5">
    <source>
        <dbReference type="Google" id="ProtNLM"/>
    </source>
</evidence>
<keyword evidence="4" id="KW-1185">Reference proteome</keyword>
<dbReference type="Pfam" id="PF13803">
    <property type="entry name" value="DUF4184"/>
    <property type="match status" value="1"/>
</dbReference>
<evidence type="ECO:0000256" key="1">
    <source>
        <dbReference type="SAM" id="MobiDB-lite"/>
    </source>
</evidence>
<evidence type="ECO:0000256" key="2">
    <source>
        <dbReference type="SAM" id="Phobius"/>
    </source>
</evidence>
<gene>
    <name evidence="3" type="ORF">SAMN05660359_01807</name>
</gene>
<reference evidence="4" key="1">
    <citation type="submission" date="2016-10" db="EMBL/GenBank/DDBJ databases">
        <authorList>
            <person name="Varghese N."/>
            <person name="Submissions S."/>
        </authorList>
    </citation>
    <scope>NUCLEOTIDE SEQUENCE [LARGE SCALE GENOMIC DNA]</scope>
    <source>
        <strain evidence="4">DSM 43161</strain>
    </source>
</reference>
<dbReference type="EMBL" id="FOWE01000004">
    <property type="protein sequence ID" value="SFO17869.1"/>
    <property type="molecule type" value="Genomic_DNA"/>
</dbReference>
<feature type="transmembrane region" description="Helical" evidence="2">
    <location>
        <begin position="47"/>
        <end position="66"/>
    </location>
</feature>
<feature type="transmembrane region" description="Helical" evidence="2">
    <location>
        <begin position="216"/>
        <end position="242"/>
    </location>
</feature>
<dbReference type="InterPro" id="IPR025238">
    <property type="entry name" value="DUF4184"/>
</dbReference>
<dbReference type="AlphaFoldDB" id="A0A1I5F2L6"/>